<evidence type="ECO:0000256" key="5">
    <source>
        <dbReference type="ARBA" id="ARBA00022970"/>
    </source>
</evidence>
<evidence type="ECO:0000313" key="8">
    <source>
        <dbReference type="Proteomes" id="UP000262621"/>
    </source>
</evidence>
<feature type="domain" description="ABC transporter" evidence="6">
    <location>
        <begin position="17"/>
        <end position="252"/>
    </location>
</feature>
<gene>
    <name evidence="7" type="ORF">D0Q02_29615</name>
</gene>
<keyword evidence="2" id="KW-0813">Transport</keyword>
<accession>A0A372FR03</accession>
<comment type="caution">
    <text evidence="7">The sequence shown here is derived from an EMBL/GenBank/DDBJ whole genome shotgun (WGS) entry which is preliminary data.</text>
</comment>
<dbReference type="GO" id="GO:0005524">
    <property type="term" value="F:ATP binding"/>
    <property type="evidence" value="ECO:0007669"/>
    <property type="project" value="UniProtKB-KW"/>
</dbReference>
<evidence type="ECO:0000313" key="7">
    <source>
        <dbReference type="EMBL" id="RFS41040.1"/>
    </source>
</evidence>
<dbReference type="PANTHER" id="PTHR43820:SF4">
    <property type="entry name" value="HIGH-AFFINITY BRANCHED-CHAIN AMINO ACID TRANSPORT ATP-BINDING PROTEIN LIVF"/>
    <property type="match status" value="1"/>
</dbReference>
<dbReference type="PROSITE" id="PS50893">
    <property type="entry name" value="ABC_TRANSPORTER_2"/>
    <property type="match status" value="2"/>
</dbReference>
<keyword evidence="8" id="KW-1185">Reference proteome</keyword>
<dbReference type="InterPro" id="IPR003593">
    <property type="entry name" value="AAA+_ATPase"/>
</dbReference>
<dbReference type="PANTHER" id="PTHR43820">
    <property type="entry name" value="HIGH-AFFINITY BRANCHED-CHAIN AMINO ACID TRANSPORT ATP-BINDING PROTEIN LIVF"/>
    <property type="match status" value="1"/>
</dbReference>
<protein>
    <submittedName>
        <fullName evidence="7">ATP-binding cassette domain-containing protein</fullName>
    </submittedName>
</protein>
<dbReference type="CDD" id="cd03224">
    <property type="entry name" value="ABC_TM1139_LivF_branched"/>
    <property type="match status" value="1"/>
</dbReference>
<evidence type="ECO:0000256" key="4">
    <source>
        <dbReference type="ARBA" id="ARBA00022840"/>
    </source>
</evidence>
<dbReference type="Pfam" id="PF00005">
    <property type="entry name" value="ABC_tran"/>
    <property type="match status" value="2"/>
</dbReference>
<dbReference type="EMBL" id="QVFU01000084">
    <property type="protein sequence ID" value="RFS41040.1"/>
    <property type="molecule type" value="Genomic_DNA"/>
</dbReference>
<dbReference type="Proteomes" id="UP000262621">
    <property type="component" value="Unassembled WGS sequence"/>
</dbReference>
<evidence type="ECO:0000256" key="2">
    <source>
        <dbReference type="ARBA" id="ARBA00022448"/>
    </source>
</evidence>
<dbReference type="SMART" id="SM00382">
    <property type="entry name" value="AAA"/>
    <property type="match status" value="2"/>
</dbReference>
<dbReference type="Gene3D" id="3.40.50.300">
    <property type="entry name" value="P-loop containing nucleotide triphosphate hydrolases"/>
    <property type="match status" value="2"/>
</dbReference>
<dbReference type="InterPro" id="IPR027417">
    <property type="entry name" value="P-loop_NTPase"/>
</dbReference>
<dbReference type="InterPro" id="IPR017871">
    <property type="entry name" value="ABC_transporter-like_CS"/>
</dbReference>
<dbReference type="GO" id="GO:0015658">
    <property type="term" value="F:branched-chain amino acid transmembrane transporter activity"/>
    <property type="evidence" value="ECO:0007669"/>
    <property type="project" value="TreeGrafter"/>
</dbReference>
<sequence length="513" mass="54589">MTTPLQHPTPNASDPLLRLEAVSRTYGARRAVDEVSLDLHPGTRHAVIGPNGAGKSTLLHLIAGTLRPTAGRIRYGGRDIHRWPPYRRARAGIARTWQHPALALPLTAVQNVLLAVPGQRLAALRTGPRAVAAAHEALAQVGLGDHADLPAAQLAYGDQRRLEIAVALAARPRLLLLDEPSAGLTGSEVAGLIELIRALPDQISVLLVDHNLDFVAAACDTVTVLHHGRHITTGTPTDIRDHLEVRRVYLGTDPTTSPPPDTDTTSATHAAGTPVLRVRDLRAFYTGAPVLTDITLDIRAGRVTAVVGRNGTGKTTLINTIAGLHPAAVGTDIRLHGQPMAGLDARRRARAGLGLVPQGRRLFAGLTVDEHLALPQARATRPRAVSPREVLDLFPALADRRHHRPHQLSGGEQQMLALARALLAAPDVLLLDEPSEGLAPAIVSHVAAIITGLAHRGTAVLLAEQNLPLALQVAHDIAVLDRARIARHITTADLRESPKQVHDLLTIPTTATA</sequence>
<dbReference type="PROSITE" id="PS00211">
    <property type="entry name" value="ABC_TRANSPORTER_1"/>
    <property type="match status" value="2"/>
</dbReference>
<dbReference type="OrthoDB" id="3396710at2"/>
<keyword evidence="3" id="KW-0547">Nucleotide-binding</keyword>
<dbReference type="InterPro" id="IPR003439">
    <property type="entry name" value="ABC_transporter-like_ATP-bd"/>
</dbReference>
<organism evidence="7 8">
    <name type="scientific">Micromonospora craniellae</name>
    <dbReference type="NCBI Taxonomy" id="2294034"/>
    <lineage>
        <taxon>Bacteria</taxon>
        <taxon>Bacillati</taxon>
        <taxon>Actinomycetota</taxon>
        <taxon>Actinomycetes</taxon>
        <taxon>Micromonosporales</taxon>
        <taxon>Micromonosporaceae</taxon>
        <taxon>Micromonospora</taxon>
    </lineage>
</organism>
<evidence type="ECO:0000256" key="1">
    <source>
        <dbReference type="ARBA" id="ARBA00005417"/>
    </source>
</evidence>
<dbReference type="RefSeq" id="WP_117231224.1">
    <property type="nucleotide sequence ID" value="NZ_CP061725.1"/>
</dbReference>
<dbReference type="GO" id="GO:0015807">
    <property type="term" value="P:L-amino acid transport"/>
    <property type="evidence" value="ECO:0007669"/>
    <property type="project" value="TreeGrafter"/>
</dbReference>
<name>A0A372FR03_9ACTN</name>
<keyword evidence="4 7" id="KW-0067">ATP-binding</keyword>
<dbReference type="AlphaFoldDB" id="A0A372FR03"/>
<reference evidence="7 8" key="1">
    <citation type="submission" date="2018-08" db="EMBL/GenBank/DDBJ databases">
        <title>Verrucosispora craniellae sp. nov., isolated from a marine sponge in the South China Sea.</title>
        <authorList>
            <person name="Li L."/>
            <person name="Lin H.W."/>
        </authorList>
    </citation>
    <scope>NUCLEOTIDE SEQUENCE [LARGE SCALE GENOMIC DNA]</scope>
    <source>
        <strain evidence="7 8">LHW63014</strain>
    </source>
</reference>
<proteinExistence type="inferred from homology"/>
<keyword evidence="5" id="KW-0029">Amino-acid transport</keyword>
<comment type="similarity">
    <text evidence="1">Belongs to the ABC transporter superfamily.</text>
</comment>
<feature type="domain" description="ABC transporter" evidence="6">
    <location>
        <begin position="276"/>
        <end position="507"/>
    </location>
</feature>
<dbReference type="InterPro" id="IPR052156">
    <property type="entry name" value="BCAA_Transport_ATP-bd_LivF"/>
</dbReference>
<dbReference type="SUPFAM" id="SSF52540">
    <property type="entry name" value="P-loop containing nucleoside triphosphate hydrolases"/>
    <property type="match status" value="2"/>
</dbReference>
<dbReference type="GO" id="GO:0016887">
    <property type="term" value="F:ATP hydrolysis activity"/>
    <property type="evidence" value="ECO:0007669"/>
    <property type="project" value="InterPro"/>
</dbReference>
<evidence type="ECO:0000256" key="3">
    <source>
        <dbReference type="ARBA" id="ARBA00022741"/>
    </source>
</evidence>
<evidence type="ECO:0000259" key="6">
    <source>
        <dbReference type="PROSITE" id="PS50893"/>
    </source>
</evidence>